<keyword evidence="5 8" id="KW-0472">Membrane</keyword>
<protein>
    <recommendedName>
        <fullName evidence="11">Ionotropic receptor</fullName>
    </recommendedName>
</protein>
<evidence type="ECO:0000256" key="5">
    <source>
        <dbReference type="ARBA" id="ARBA00023136"/>
    </source>
</evidence>
<evidence type="ECO:0000313" key="10">
    <source>
        <dbReference type="Proteomes" id="UP001107558"/>
    </source>
</evidence>
<proteinExistence type="predicted"/>
<comment type="caution">
    <text evidence="9">The sequence shown here is derived from an EMBL/GenBank/DDBJ whole genome shotgun (WGS) entry which is preliminary data.</text>
</comment>
<evidence type="ECO:0000256" key="7">
    <source>
        <dbReference type="ARBA" id="ARBA00023180"/>
    </source>
</evidence>
<dbReference type="PANTHER" id="PTHR42643">
    <property type="entry name" value="IONOTROPIC RECEPTOR 20A-RELATED"/>
    <property type="match status" value="1"/>
</dbReference>
<feature type="transmembrane region" description="Helical" evidence="8">
    <location>
        <begin position="678"/>
        <end position="701"/>
    </location>
</feature>
<organism evidence="9 10">
    <name type="scientific">Polypedilum vanderplanki</name>
    <name type="common">Sleeping chironomid midge</name>
    <dbReference type="NCBI Taxonomy" id="319348"/>
    <lineage>
        <taxon>Eukaryota</taxon>
        <taxon>Metazoa</taxon>
        <taxon>Ecdysozoa</taxon>
        <taxon>Arthropoda</taxon>
        <taxon>Hexapoda</taxon>
        <taxon>Insecta</taxon>
        <taxon>Pterygota</taxon>
        <taxon>Neoptera</taxon>
        <taxon>Endopterygota</taxon>
        <taxon>Diptera</taxon>
        <taxon>Nematocera</taxon>
        <taxon>Chironomoidea</taxon>
        <taxon>Chironomidae</taxon>
        <taxon>Chironominae</taxon>
        <taxon>Polypedilum</taxon>
        <taxon>Polypedilum</taxon>
    </lineage>
</organism>
<comment type="subcellular location">
    <subcellularLocation>
        <location evidence="1">Cell membrane</location>
        <topology evidence="1">Multi-pass membrane protein</topology>
    </subcellularLocation>
</comment>
<evidence type="ECO:0000256" key="3">
    <source>
        <dbReference type="ARBA" id="ARBA00022692"/>
    </source>
</evidence>
<dbReference type="PANTHER" id="PTHR42643:SF24">
    <property type="entry name" value="IONOTROPIC RECEPTOR 60A"/>
    <property type="match status" value="1"/>
</dbReference>
<sequence>MIFRYSKKRRKKIKKIFDFCIFKFTFVCLFFLLALFDETFTQDVKYEDLKDYFKDDESQPTSKALIDVINKFYISNDIKFDFIIYGNVTNEFNDVINSVRKQLNEDTDSTEIKYISNIKNWNFRFNKSALIFIEEVTKLPDLQLNARKFDIDDSQLDHAQQEKLKFLIYINFITNLLMVNHIAAASSLFNDNYREQKRLVFHLSSFIFYEFILFEDYKTNNLILTANTFYSEDRCQKFGLEVLNEFNKTTLKWDKELDNFDHFNDFYNCLVNFDVENQLEFLLYFNNSKRHTEEKMEKMLQDPNIKFNGVNYELINALASKRNFIPHFSFFKKTPNLTLDKFFKDPSAFKVWRNQIKEFNFTRIGTKNFLPMQALSSLLTLNIIDERFEINYRFSLPLFTTDYYYLISYNDYYTNYEKLTLPFDATTWTLIIYTFGLTFVSIFGLHQSPKWLSLTFFGKGINQPGFNAVGIFFGISQLRLPRESFCRALLIIFIWFCLIIRTCWQSMMFEFMTTDMQKPLPASIVDLRKMNYTIVVHNDVRYNYSLTYNQELIGNKKRPNILEIENISIFYDLYNKTINRLTNTKYAFFVSSIDHAELNETFKRSLPIMENEIISKSYSFLIHKGHIFLNRINEIINQLIPSGILQHLADYGLWYFYRPYDVEIKDPRRILSVYDLEYGFVIFIGVLLLSIVVFICELFSLSVRRQLKNLFGLYEFLRILKVKMKNYHDGW</sequence>
<feature type="transmembrane region" description="Helical" evidence="8">
    <location>
        <begin position="427"/>
        <end position="445"/>
    </location>
</feature>
<evidence type="ECO:0000256" key="2">
    <source>
        <dbReference type="ARBA" id="ARBA00022475"/>
    </source>
</evidence>
<dbReference type="EMBL" id="JADBJN010000003">
    <property type="protein sequence ID" value="KAG5671293.1"/>
    <property type="molecule type" value="Genomic_DNA"/>
</dbReference>
<keyword evidence="6" id="KW-0675">Receptor</keyword>
<feature type="transmembrane region" description="Helical" evidence="8">
    <location>
        <begin position="166"/>
        <end position="189"/>
    </location>
</feature>
<feature type="transmembrane region" description="Helical" evidence="8">
    <location>
        <begin position="488"/>
        <end position="507"/>
    </location>
</feature>
<evidence type="ECO:0000256" key="4">
    <source>
        <dbReference type="ARBA" id="ARBA00022989"/>
    </source>
</evidence>
<keyword evidence="3 8" id="KW-0812">Transmembrane</keyword>
<keyword evidence="7" id="KW-0325">Glycoprotein</keyword>
<name>A0A9J6BNL7_POLVA</name>
<gene>
    <name evidence="9" type="ORF">PVAND_001498</name>
</gene>
<keyword evidence="10" id="KW-1185">Reference proteome</keyword>
<evidence type="ECO:0000256" key="1">
    <source>
        <dbReference type="ARBA" id="ARBA00004651"/>
    </source>
</evidence>
<dbReference type="AlphaFoldDB" id="A0A9J6BNL7"/>
<dbReference type="Proteomes" id="UP001107558">
    <property type="component" value="Chromosome 3"/>
</dbReference>
<reference evidence="9" key="1">
    <citation type="submission" date="2021-03" db="EMBL/GenBank/DDBJ databases">
        <title>Chromosome level genome of the anhydrobiotic midge Polypedilum vanderplanki.</title>
        <authorList>
            <person name="Yoshida Y."/>
            <person name="Kikawada T."/>
            <person name="Gusev O."/>
        </authorList>
    </citation>
    <scope>NUCLEOTIDE SEQUENCE</scope>
    <source>
        <strain evidence="9">NIAS01</strain>
        <tissue evidence="9">Whole body or cell culture</tissue>
    </source>
</reference>
<dbReference type="GO" id="GO:0005886">
    <property type="term" value="C:plasma membrane"/>
    <property type="evidence" value="ECO:0007669"/>
    <property type="project" value="UniProtKB-SubCell"/>
</dbReference>
<evidence type="ECO:0000256" key="6">
    <source>
        <dbReference type="ARBA" id="ARBA00023170"/>
    </source>
</evidence>
<keyword evidence="2" id="KW-1003">Cell membrane</keyword>
<evidence type="ECO:0000313" key="9">
    <source>
        <dbReference type="EMBL" id="KAG5671293.1"/>
    </source>
</evidence>
<evidence type="ECO:0008006" key="11">
    <source>
        <dbReference type="Google" id="ProtNLM"/>
    </source>
</evidence>
<keyword evidence="4 8" id="KW-1133">Transmembrane helix</keyword>
<dbReference type="SUPFAM" id="SSF53850">
    <property type="entry name" value="Periplasmic binding protein-like II"/>
    <property type="match status" value="1"/>
</dbReference>
<accession>A0A9J6BNL7</accession>
<evidence type="ECO:0000256" key="8">
    <source>
        <dbReference type="SAM" id="Phobius"/>
    </source>
</evidence>
<dbReference type="InterPro" id="IPR052192">
    <property type="entry name" value="Insect_Ionotropic_Sensory_Rcpt"/>
</dbReference>
<dbReference type="Gene3D" id="3.40.190.10">
    <property type="entry name" value="Periplasmic binding protein-like II"/>
    <property type="match status" value="2"/>
</dbReference>